<reference evidence="3 4" key="1">
    <citation type="submission" date="2019-11" db="EMBL/GenBank/DDBJ databases">
        <title>Complete genome sequence of Corynebacterium kalinowskii 1959, a novel Corynebacterium species isolated from soil of a small paddock in Vilsendorf, Germany.</title>
        <authorList>
            <person name="Schaffert L."/>
            <person name="Ruwe M."/>
            <person name="Milse J."/>
            <person name="Hanuschka K."/>
            <person name="Ortseifen V."/>
            <person name="Droste J."/>
            <person name="Brandt D."/>
            <person name="Schlueter L."/>
            <person name="Kutter Y."/>
            <person name="Vinke S."/>
            <person name="Viehoefer P."/>
            <person name="Jacob L."/>
            <person name="Luebke N.-C."/>
            <person name="Schulte-Berndt E."/>
            <person name="Hain C."/>
            <person name="Linder M."/>
            <person name="Schmidt P."/>
            <person name="Wollenschlaeger L."/>
            <person name="Luttermann T."/>
            <person name="Thieme E."/>
            <person name="Hassa J."/>
            <person name="Haak M."/>
            <person name="Wittchen M."/>
            <person name="Mentz A."/>
            <person name="Persicke M."/>
            <person name="Busche T."/>
            <person name="Ruckert C."/>
        </authorList>
    </citation>
    <scope>NUCLEOTIDE SEQUENCE [LARGE SCALE GENOMIC DNA]</scope>
    <source>
        <strain evidence="3 4">2039</strain>
    </source>
</reference>
<dbReference type="Gene3D" id="3.30.300.30">
    <property type="match status" value="1"/>
</dbReference>
<accession>A0A6B8W9R8</accession>
<dbReference type="SUPFAM" id="SSF56801">
    <property type="entry name" value="Acetyl-CoA synthetase-like"/>
    <property type="match status" value="1"/>
</dbReference>
<keyword evidence="4" id="KW-1185">Reference proteome</keyword>
<gene>
    <name evidence="3" type="primary">dhbE</name>
    <name evidence="3" type="ORF">COCCU_10480</name>
</gene>
<dbReference type="KEGG" id="cok:COCCU_10480"/>
<proteinExistence type="predicted"/>
<dbReference type="AlphaFoldDB" id="A0A6B8W9R8"/>
<dbReference type="EMBL" id="CP046455">
    <property type="protein sequence ID" value="QGU08015.1"/>
    <property type="molecule type" value="Genomic_DNA"/>
</dbReference>
<dbReference type="GO" id="GO:0016878">
    <property type="term" value="F:acid-thiol ligase activity"/>
    <property type="evidence" value="ECO:0007669"/>
    <property type="project" value="UniProtKB-ARBA"/>
</dbReference>
<organism evidence="3 4">
    <name type="scientific">Corynebacterium occultum</name>
    <dbReference type="NCBI Taxonomy" id="2675219"/>
    <lineage>
        <taxon>Bacteria</taxon>
        <taxon>Bacillati</taxon>
        <taxon>Actinomycetota</taxon>
        <taxon>Actinomycetes</taxon>
        <taxon>Mycobacteriales</taxon>
        <taxon>Corynebacteriaceae</taxon>
        <taxon>Corynebacterium</taxon>
    </lineage>
</organism>
<dbReference type="Pfam" id="PF00501">
    <property type="entry name" value="AMP-binding"/>
    <property type="match status" value="1"/>
</dbReference>
<dbReference type="InterPro" id="IPR050237">
    <property type="entry name" value="ATP-dep_AMP-bd_enzyme"/>
</dbReference>
<feature type="domain" description="AMP-dependent synthetase/ligase" evidence="1">
    <location>
        <begin position="33"/>
        <end position="397"/>
    </location>
</feature>
<evidence type="ECO:0000313" key="4">
    <source>
        <dbReference type="Proteomes" id="UP000424462"/>
    </source>
</evidence>
<dbReference type="PANTHER" id="PTHR43767:SF1">
    <property type="entry name" value="NONRIBOSOMAL PEPTIDE SYNTHASE PES1 (EUROFUNG)-RELATED"/>
    <property type="match status" value="1"/>
</dbReference>
<feature type="domain" description="AMP-binding enzyme C-terminal" evidence="2">
    <location>
        <begin position="446"/>
        <end position="523"/>
    </location>
</feature>
<dbReference type="Pfam" id="PF13193">
    <property type="entry name" value="AMP-binding_C"/>
    <property type="match status" value="1"/>
</dbReference>
<dbReference type="PANTHER" id="PTHR43767">
    <property type="entry name" value="LONG-CHAIN-FATTY-ACID--COA LIGASE"/>
    <property type="match status" value="1"/>
</dbReference>
<evidence type="ECO:0000313" key="3">
    <source>
        <dbReference type="EMBL" id="QGU08015.1"/>
    </source>
</evidence>
<dbReference type="InterPro" id="IPR000873">
    <property type="entry name" value="AMP-dep_synth/lig_dom"/>
</dbReference>
<keyword evidence="3" id="KW-0436">Ligase</keyword>
<dbReference type="InterPro" id="IPR045851">
    <property type="entry name" value="AMP-bd_C_sf"/>
</dbReference>
<sequence>MPQEVRYFPEEFAAHYRAVGYWNEETFADFLPRAATRFARNEAVIGKDYRGRHHRLNYREFDEHVARFAGGLRAADIGPGDVVVLQLPNTVDYLVAVFAIFRIGAIPLFTLPAHRRADIQHFLKESEAKGYIVAGRHAGFDYREMADELETNAHIWVADEDPGKHRSIAELHESTHLAEPVEVAPESLAFLQLSGGTTGTPKLIPRTHADYLYSVRESARICELDEHTRMLVVLPVSHNFTMSSPGVLGVLWAGGTCVMCPDPTPSTGMRLIEEEKITLTSLVPPLAMSWLAARPRIEADISSLEVLQVGGAKFVAEAARRVTPELGCRLQQVFGMAEGLVNYTRPEDSEEIVTGTQGRPISPDDEIRVLTPEGKAVEPGERGVLYTRGPYTIRGYFKGIAAESFTEDGFYCTGDVVRQLPSGHLVVEGRVKDQINRAGEKISAEELENDLVAHPLILDAAVVGIPDDYLGEQTCAYLLVNTPATAPGGDEIRDFLRSRGVAEFKLPDRIDFAESFPATAVGKVSRKALRLQLSQWLSRV</sequence>
<name>A0A6B8W9R8_9CORY</name>
<dbReference type="InterPro" id="IPR020845">
    <property type="entry name" value="AMP-binding_CS"/>
</dbReference>
<dbReference type="EC" id="6.3.2.-" evidence="3"/>
<dbReference type="PROSITE" id="PS00455">
    <property type="entry name" value="AMP_BINDING"/>
    <property type="match status" value="1"/>
</dbReference>
<evidence type="ECO:0000259" key="1">
    <source>
        <dbReference type="Pfam" id="PF00501"/>
    </source>
</evidence>
<dbReference type="Gene3D" id="2.30.38.10">
    <property type="entry name" value="Luciferase, Domain 3"/>
    <property type="match status" value="1"/>
</dbReference>
<dbReference type="InterPro" id="IPR025110">
    <property type="entry name" value="AMP-bd_C"/>
</dbReference>
<evidence type="ECO:0000259" key="2">
    <source>
        <dbReference type="Pfam" id="PF13193"/>
    </source>
</evidence>
<protein>
    <submittedName>
        <fullName evidence="3">2,3-dihydroxybenzoate-AMP ligase</fullName>
        <ecNumber evidence="3">6.3.2.-</ecNumber>
    </submittedName>
</protein>
<dbReference type="RefSeq" id="WP_156231441.1">
    <property type="nucleotide sequence ID" value="NZ_CP046455.1"/>
</dbReference>
<dbReference type="Proteomes" id="UP000424462">
    <property type="component" value="Chromosome"/>
</dbReference>
<dbReference type="Gene3D" id="3.40.50.980">
    <property type="match status" value="2"/>
</dbReference>